<name>A0A314ZP52_PRUYE</name>
<evidence type="ECO:0000313" key="3">
    <source>
        <dbReference type="Proteomes" id="UP000250321"/>
    </source>
</evidence>
<evidence type="ECO:0000256" key="1">
    <source>
        <dbReference type="SAM" id="MobiDB-lite"/>
    </source>
</evidence>
<feature type="compositionally biased region" description="Basic and acidic residues" evidence="1">
    <location>
        <begin position="28"/>
        <end position="46"/>
    </location>
</feature>
<gene>
    <name evidence="2" type="ORF">Pyn_21000</name>
</gene>
<sequence length="72" mass="7973">MEAEEEGSRSHDYCDYGEKMDLAGLVSERTDHSPPPHPKTPTEKTHLTLNHSRPATFRCTGPLAVIVSDEPV</sequence>
<keyword evidence="3" id="KW-1185">Reference proteome</keyword>
<proteinExistence type="predicted"/>
<dbReference type="AlphaFoldDB" id="A0A314ZP52"/>
<organism evidence="2 3">
    <name type="scientific">Prunus yedoensis var. nudiflora</name>
    <dbReference type="NCBI Taxonomy" id="2094558"/>
    <lineage>
        <taxon>Eukaryota</taxon>
        <taxon>Viridiplantae</taxon>
        <taxon>Streptophyta</taxon>
        <taxon>Embryophyta</taxon>
        <taxon>Tracheophyta</taxon>
        <taxon>Spermatophyta</taxon>
        <taxon>Magnoliopsida</taxon>
        <taxon>eudicotyledons</taxon>
        <taxon>Gunneridae</taxon>
        <taxon>Pentapetalae</taxon>
        <taxon>rosids</taxon>
        <taxon>fabids</taxon>
        <taxon>Rosales</taxon>
        <taxon>Rosaceae</taxon>
        <taxon>Amygdaloideae</taxon>
        <taxon>Amygdaleae</taxon>
        <taxon>Prunus</taxon>
    </lineage>
</organism>
<protein>
    <submittedName>
        <fullName evidence="2">Uncharacterized protein</fullName>
    </submittedName>
</protein>
<accession>A0A314ZP52</accession>
<feature type="region of interest" description="Disordered" evidence="1">
    <location>
        <begin position="1"/>
        <end position="46"/>
    </location>
</feature>
<dbReference type="EMBL" id="PJQY01000020">
    <property type="protein sequence ID" value="PQQ21089.1"/>
    <property type="molecule type" value="Genomic_DNA"/>
</dbReference>
<evidence type="ECO:0000313" key="2">
    <source>
        <dbReference type="EMBL" id="PQQ21089.1"/>
    </source>
</evidence>
<reference evidence="2 3" key="1">
    <citation type="submission" date="2018-02" db="EMBL/GenBank/DDBJ databases">
        <title>Draft genome of wild Prunus yedoensis var. nudiflora.</title>
        <authorList>
            <person name="Baek S."/>
            <person name="Kim J.-H."/>
            <person name="Choi K."/>
            <person name="Kim G.-B."/>
            <person name="Cho A."/>
            <person name="Jang H."/>
            <person name="Shin C.-H."/>
            <person name="Yu H.-J."/>
            <person name="Mun J.-H."/>
        </authorList>
    </citation>
    <scope>NUCLEOTIDE SEQUENCE [LARGE SCALE GENOMIC DNA]</scope>
    <source>
        <strain evidence="3">cv. Jeju island</strain>
        <tissue evidence="2">Leaf</tissue>
    </source>
</reference>
<comment type="caution">
    <text evidence="2">The sequence shown here is derived from an EMBL/GenBank/DDBJ whole genome shotgun (WGS) entry which is preliminary data.</text>
</comment>
<feature type="compositionally biased region" description="Basic and acidic residues" evidence="1">
    <location>
        <begin position="1"/>
        <end position="21"/>
    </location>
</feature>
<dbReference type="Proteomes" id="UP000250321">
    <property type="component" value="Unassembled WGS sequence"/>
</dbReference>